<dbReference type="InterPro" id="IPR006162">
    <property type="entry name" value="Ppantetheine_attach_site"/>
</dbReference>
<dbReference type="InterPro" id="IPR045851">
    <property type="entry name" value="AMP-bd_C_sf"/>
</dbReference>
<dbReference type="Gene3D" id="3.40.50.12780">
    <property type="entry name" value="N-terminal domain of ligase-like"/>
    <property type="match status" value="2"/>
</dbReference>
<evidence type="ECO:0000256" key="1">
    <source>
        <dbReference type="ARBA" id="ARBA00001957"/>
    </source>
</evidence>
<dbReference type="SMART" id="SM00823">
    <property type="entry name" value="PKS_PP"/>
    <property type="match status" value="5"/>
</dbReference>
<dbReference type="EMBL" id="FOAP01000033">
    <property type="protein sequence ID" value="SEN18920.1"/>
    <property type="molecule type" value="Genomic_DNA"/>
</dbReference>
<dbReference type="FunFam" id="3.40.50.12780:FF:000012">
    <property type="entry name" value="Non-ribosomal peptide synthetase"/>
    <property type="match status" value="4"/>
</dbReference>
<organism evidence="10 11">
    <name type="scientific">Stigmatella aurantiaca</name>
    <dbReference type="NCBI Taxonomy" id="41"/>
    <lineage>
        <taxon>Bacteria</taxon>
        <taxon>Pseudomonadati</taxon>
        <taxon>Myxococcota</taxon>
        <taxon>Myxococcia</taxon>
        <taxon>Myxococcales</taxon>
        <taxon>Cystobacterineae</taxon>
        <taxon>Archangiaceae</taxon>
        <taxon>Stigmatella</taxon>
    </lineage>
</organism>
<feature type="compositionally biased region" description="Basic and acidic residues" evidence="8">
    <location>
        <begin position="5411"/>
        <end position="5423"/>
    </location>
</feature>
<evidence type="ECO:0000256" key="5">
    <source>
        <dbReference type="ARBA" id="ARBA00022737"/>
    </source>
</evidence>
<dbReference type="Pfam" id="PF00668">
    <property type="entry name" value="Condensation"/>
    <property type="match status" value="5"/>
</dbReference>
<dbReference type="FunFam" id="3.40.50.980:FF:000001">
    <property type="entry name" value="Non-ribosomal peptide synthetase"/>
    <property type="match status" value="4"/>
</dbReference>
<evidence type="ECO:0000256" key="4">
    <source>
        <dbReference type="ARBA" id="ARBA00022553"/>
    </source>
</evidence>
<keyword evidence="11" id="KW-1185">Reference proteome</keyword>
<dbReference type="Pfam" id="PF13193">
    <property type="entry name" value="AMP-binding_C"/>
    <property type="match status" value="4"/>
</dbReference>
<proteinExistence type="inferred from homology"/>
<comment type="similarity">
    <text evidence="2">Belongs to the ATP-dependent AMP-binding enzyme family.</text>
</comment>
<dbReference type="GO" id="GO:0003824">
    <property type="term" value="F:catalytic activity"/>
    <property type="evidence" value="ECO:0007669"/>
    <property type="project" value="InterPro"/>
</dbReference>
<dbReference type="CDD" id="cd19534">
    <property type="entry name" value="E_NRPS"/>
    <property type="match status" value="1"/>
</dbReference>
<evidence type="ECO:0000256" key="3">
    <source>
        <dbReference type="ARBA" id="ARBA00022450"/>
    </source>
</evidence>
<dbReference type="PROSITE" id="PS00455">
    <property type="entry name" value="AMP_BINDING"/>
    <property type="match status" value="5"/>
</dbReference>
<dbReference type="GO" id="GO:0006631">
    <property type="term" value="P:fatty acid metabolic process"/>
    <property type="evidence" value="ECO:0007669"/>
    <property type="project" value="UniProtKB-KW"/>
</dbReference>
<dbReference type="Gene3D" id="3.30.559.10">
    <property type="entry name" value="Chloramphenicol acetyltransferase-like domain"/>
    <property type="match status" value="5"/>
</dbReference>
<dbReference type="InterPro" id="IPR036736">
    <property type="entry name" value="ACP-like_sf"/>
</dbReference>
<dbReference type="GO" id="GO:0008610">
    <property type="term" value="P:lipid biosynthetic process"/>
    <property type="evidence" value="ECO:0007669"/>
    <property type="project" value="InterPro"/>
</dbReference>
<gene>
    <name evidence="10" type="ORF">SAMN05444354_13325</name>
</gene>
<name>A0A1H8EHQ6_STIAU</name>
<dbReference type="GO" id="GO:0043041">
    <property type="term" value="P:amino acid activation for nonribosomal peptide biosynthetic process"/>
    <property type="evidence" value="ECO:0007669"/>
    <property type="project" value="TreeGrafter"/>
</dbReference>
<dbReference type="CDD" id="cd17643">
    <property type="entry name" value="A_NRPS_Cytc1-like"/>
    <property type="match status" value="1"/>
</dbReference>
<dbReference type="OrthoDB" id="5349841at2"/>
<dbReference type="InterPro" id="IPR001242">
    <property type="entry name" value="Condensation_dom"/>
</dbReference>
<dbReference type="NCBIfam" id="TIGR01720">
    <property type="entry name" value="NRPS-para261"/>
    <property type="match status" value="1"/>
</dbReference>
<dbReference type="SUPFAM" id="SSF56801">
    <property type="entry name" value="Acetyl-CoA synthetase-like"/>
    <property type="match status" value="5"/>
</dbReference>
<evidence type="ECO:0000256" key="6">
    <source>
        <dbReference type="ARBA" id="ARBA00022832"/>
    </source>
</evidence>
<evidence type="ECO:0000256" key="7">
    <source>
        <dbReference type="ARBA" id="ARBA00023098"/>
    </source>
</evidence>
<accession>A0A1H8EHQ6</accession>
<dbReference type="InterPro" id="IPR020845">
    <property type="entry name" value="AMP-binding_CS"/>
</dbReference>
<protein>
    <submittedName>
        <fullName evidence="10">Non-ribosomal peptide synthase domain TIGR01720/amino acid adenylation domain-containing protein</fullName>
    </submittedName>
</protein>
<dbReference type="CDD" id="cd19543">
    <property type="entry name" value="DCL_NRPS"/>
    <property type="match status" value="1"/>
</dbReference>
<dbReference type="Gene3D" id="3.30.300.30">
    <property type="match status" value="5"/>
</dbReference>
<dbReference type="FunFam" id="3.40.50.980:FF:000002">
    <property type="entry name" value="Enterobactin synthetase component F"/>
    <property type="match status" value="1"/>
</dbReference>
<dbReference type="SMART" id="SM01294">
    <property type="entry name" value="PKS_PP_betabranch"/>
    <property type="match status" value="1"/>
</dbReference>
<dbReference type="PANTHER" id="PTHR45527">
    <property type="entry name" value="NONRIBOSOMAL PEPTIDE SYNTHETASE"/>
    <property type="match status" value="1"/>
</dbReference>
<dbReference type="GO" id="GO:0044550">
    <property type="term" value="P:secondary metabolite biosynthetic process"/>
    <property type="evidence" value="ECO:0007669"/>
    <property type="project" value="UniProtKB-ARBA"/>
</dbReference>
<dbReference type="GO" id="GO:0031177">
    <property type="term" value="F:phosphopantetheine binding"/>
    <property type="evidence" value="ECO:0007669"/>
    <property type="project" value="InterPro"/>
</dbReference>
<dbReference type="NCBIfam" id="NF003417">
    <property type="entry name" value="PRK04813.1"/>
    <property type="match status" value="5"/>
</dbReference>
<dbReference type="Pfam" id="PF00550">
    <property type="entry name" value="PP-binding"/>
    <property type="match status" value="5"/>
</dbReference>
<dbReference type="PROSITE" id="PS00012">
    <property type="entry name" value="PHOSPHOPANTETHEINE"/>
    <property type="match status" value="4"/>
</dbReference>
<dbReference type="CDD" id="cd05930">
    <property type="entry name" value="A_NRPS"/>
    <property type="match status" value="3"/>
</dbReference>
<evidence type="ECO:0000313" key="10">
    <source>
        <dbReference type="EMBL" id="SEN18920.1"/>
    </source>
</evidence>
<evidence type="ECO:0000313" key="11">
    <source>
        <dbReference type="Proteomes" id="UP000182719"/>
    </source>
</evidence>
<dbReference type="Gene3D" id="1.10.1200.10">
    <property type="entry name" value="ACP-like"/>
    <property type="match status" value="5"/>
</dbReference>
<evidence type="ECO:0000259" key="9">
    <source>
        <dbReference type="PROSITE" id="PS50075"/>
    </source>
</evidence>
<dbReference type="FunFam" id="1.10.1200.10:FF:000005">
    <property type="entry name" value="Nonribosomal peptide synthetase 1"/>
    <property type="match status" value="2"/>
</dbReference>
<keyword evidence="3" id="KW-0596">Phosphopantetheine</keyword>
<dbReference type="SUPFAM" id="SSF47336">
    <property type="entry name" value="ACP-like"/>
    <property type="match status" value="5"/>
</dbReference>
<dbReference type="InterPro" id="IPR009081">
    <property type="entry name" value="PP-bd_ACP"/>
</dbReference>
<sequence>MTSASLFRDSQRPASSQPSFTTLVELLGTRCSEKPRERLYLFEEESAEDSASCTYGELDARARRIAVALSGLEPGARVVLLYPPGLEYIAGFFGTLYAGLVAVPAYPPDPARLERTLPRLQAIIQDARATAVLTTSFIVSMGDFLFEQAPELKGLHWVATDALPEGGEAGWRAPDVAPRSLAFLQYTSGSTGTPKGVMLSHANLLHNLESIHRSFRASTGSTGVIWLPPYHDMGLIGGILEPLYGAFPTVLMSPLTFLKRPQRWLEAISRHRGTISGGPNFAFDLCVRRIPEEVRESLDLSSWEVAFCGAEPIRVDTLDRFKRAFGPRGFRERSLYPCYGLAEGTLIVTGVEQGTGAVARTLEAAALERSRAVEVPGGTAGAREMVACGASMPDQELLIVHPEAHTRCAEGEVGEIWVRGPSVAQGYWQRPEASEATFHARVQGGGEERFLRTGDLGFLADGELFVAGRLKDLVILRGRNHYPQDLELTAERAHPALRPGCGAAFSVDAGGEERLVLVQEVDTRHTVDSAEVLAALRQALSEHHETQAHAVLLLEPGSIPKTSSGKIQRHACRAGFLSGGLRTVAVWKEGTAPVEPVSPRADALAPLAQDAALEPWLRSRVAARLRVSPEELSLQVPITQLGLDSLAAVELSHDIEKGLGVALPMAVLLQGPSVAELAERVRSHRAGAAGEVLPPLVRGARQGEPLLSFSQLRLWFLDALERGSPAYNISAAVQLEGALDAAVLERCFAEVVRRHETLRTAFALREGEPVQRIADTLPVIIPLADLSGLPAAERDAAAVALAREEARRPFDLSTGPLLRLTLVRMDPRAHMLVLVMHHIVSDGWSMGVLVKEVGALYAAYQRGEPSPLAELPVQYADWAGWQRAWLEGGVLEAQLGWWRERLHGAPPALELPTDRPRSSTPSYRGHSVPVRLPVELSDAVKALAKREGLTSFMVVLAAWQVLLARYSGQQDVCVGTPVAGRTRPEVEGLVGFFVNTLVLRTELADHLSFRDVLGRVRETTLGAYAHQDVPFEKLVEVLRPARDLGRTPLFQAMLAFQQDPLPELSLPGLALRPVALDVGLTKFEVSLNLSDTREGFAGVLLCNADLFDVTTAERMARHLGTLLAAAVAQPELRVAELPLLDATERHQVLVAWNDTHLGLPDDACLHQLFEAQAARVPAHTAVVADGESLTYREVETRANQLAGYLRTLGVGPDVPVGLCLERRVEAIVGLLGILKAGGAYVPLDPAHPAARQRQILEQAGARVVVTAGALHERFHAQPFTVIRLDADTERLARFRGEAEACTAAPGNLAYVIFTSGSTGQPKGVAIEHRNIVRYVRGIIQRLSLREGMSFASVSTLAADLGHTAVFPALALGGTLHLVATDVASDAAALGDYFEQHVVDCLKVVPSHLRALLASQKPGRVLPRQRLVLGGEAADWALVHQVRVCAPGCEVFNHYGPTETTVGVLTLPASAMPTEAQPASVPLGTPVPDVQAYVLDAHLQPVPVGVIGELYIGGGQVGRGYLGQPGLTAERFVPSPFGHVAGARLYRTGDRARLLPDGCITFLGRGDGQLKVRGFRVEPGEVEAALKRHPAVREAVAIASEVRPGDRQLVAYVTAVPGSTPDVEALKAFLQERLPSYLVPSALGVLDALPLTANGKVNHRALPVLEPGGAPPDAVAPRTPSEELLAGIFAGLLGVERVGVQDDFFALGGHSLLATRAVSRIRETFQVELPLRAFFEAPTVAMLARRLESGTRASGEALLPGVVPVPRTGPLPLSFAQQRLWFLDRLEPGNPFYNVPVVLWLDGALNVDALETSLCEIVRRHEVLRTTFLDGQDGAVQVIAPPPERVLARVDLEPLPAEERKPRAQALVREETRRPFDLIARPPLRATLFRLNADTHALTLVMHHIVADGWSLGVLVRELGALYAAAVKGQPSPLAPLPIQYADHAVWQRGWLKGEVLEAQLSWWRERLQGAPLLLELPLARPRARVSTYQGAQRTVLLPRATAEAVRRFALREGATPFMVLMAAFQALLHRYTGQTDLLVGTDIANRHHAETEALVGFFVNQLVMRGRPSAGSTFRELVARVREDALGAYAHQDLPFEELVRELKPERSLGVSPLFQVKLIFQNARDVSLELPGVRLRVDPAELGVAKYDLTIAFSDTGDGLSALWEYSTDLFDEATVARMQDHLRTLLEGALAAPELRLPELPLLTGAERDALLVAWSRASAPLPEERRVHRLFEAVVARTPDATAVTFEDQSLTYRELDVRANQLAHVLRALGVRAETPVGVCLERSPELVVALVGILKAGGAFLPLDPANPAERLGFMLQDAGVPVVVTQSQIADELPSLGQQLVCLDEEERRLAAQPQSPPEAEGGPEHLAYIIYTSGSTGLPKGTLLTHRGLSNTALTVAQAHGVRPDSRVLQFASIGFDAAVCEVFSTLLVGAHLCLARRDSLMPGDALAKTLLERDITTVTLTPAVLAQQEPGDFPALETIISAGEACTPEVVRRWSAGRRLINAYGPTEVTVCATLTPGPVSPERVTIGRPIANVHVYVLDGAMQPVPVGAVGELYVGGEGVARGYLHRPGLTAERFVPDPFSPVPGARLYRTGDRVRWLDGGELEFLGRQDGQVKVRGFRIELGEVEAELSAQGSVRACTVAVREDVPGVRRLVAYVVPEEDAALDAAVLREALGQRLPEYMVPYTFVWLKALPLTVSGKVDRHALPAPEAVDTPRAQSAFVEPSTPAEKLLASIWAQVLRVERVGAHDSFFELGGDSIIGLQVISRARQGGWALTPKQLFEHQRLADLAAVAVPETAVAQDVGPVVGGVPLTPIQHWLFERELPEPHHYNQALLLAVREPLDADALETALRALWHHHDALRMRFAHTSGGWVQRIAPPEDRPPQLMREDLSRLPASERSNALEAAGARVQAQGDLVHGPLMRAVLFSLGGGFQDRLLLVVHHLVVDGVSWRTLLADLETAYRSAVRGQAPALPPRTTSFKAWSERLTAYAADADLSPEAAFWRAQVARPVEPLRMDGPGGANTVASARVVSVTLEEEATLLLREASVAWRARVEELLLASVAASLRGVLGAERVRVLLEGHGREAPFEGVDLSRTVGWFTAAYPVVLEAPSRGLDGDTLRSVRDAVRSVPGRGLSFGILRYLRADETARLLQEMPAPAVSFNYLGQFDGLASEISLFEPAREGTGPMHGPGGLRPQVLEASGRILGGCLRLDWTYSENLHQRATIESLAQSTLEMLRSLVARRTSADTLRYTPADFPLAKVGPEALARVLPPGVAVEDLYPLSPLQEGLLFHGILSGGVGAYFEQVSCAFHAPLNAQAFRRAWEEAVARVPVLRTAFRWQGLERPLQVVFAHAGLPWQELDWRGVPPLEQRARLEALQAEDRARGLDLTQAPLMRMVLIRMDERVHHLVWSFHHLLMDGWSVGLLLRQVFSFYESFGRGETPRSARAPLFREYIAWLGRQDLPAAEQYWRQTLASLERPTPLPEDRAPGRTGPERQLSRLTLSAASTTALQDFARQNRLTLNTLVQAAWALMLGRCAGVEDVVFGATVSGRPADLEGVESMVGLLINSLPVRMRLPAGERLGTWLHEAQRRQAGQSQYEFSPLVQVQGWSGLPRGTSLFECLLVFENYPLDSAVWDWARDLDVRDFVVSEWTNYPLTLVVAPGRELQFKLLHDAGRFDAAAAGSMLAHLRALLEGFVTRLDARLADVPMLTAEERQRLLRTWNRAEDFACEPSVHHLFEAQAARTPDAVAVTYEEQSLTYGELNRRANQLAHHLRARGVGPEVRVGLCVERSLELVVGLLGILKAGGAYLPLDPAYPKDRLAFMLEDASVALLLTQERCRASLPGGWPLVCLDSGWEVMGREPTQNPVHTGTADDLSYVIYTSGSTGRPKGMQISHAQVARLFAGTQPWFGFGPDDVWTLFHSFAFDFSVWELWGALIHGGRLVIVPYLVSRSPESFHALLCREKVTVLNQTPSAFRQLIHADAASGNAHALSLRYVIFGGEPLEFASLAPWFAAHGEQHPRLINMYGITETTVHVTYRPVVASDTERVSTHGVGVPIPDLQVHVLDARGELASAGVVGELYVGGAGLGRGYLGRPELTAQRFVPDPFSGRPGARLYRTGDLGRWRSSGELDHLGRIDTQVKIRGFRIELGEVEAALLRHPGVQDAVALVREVSGDKRLVAYVVPRGGAALDLQEVRRTVRDGLPDYMVPAVIVPLEVLPLTPNGKLARELLPAPEPMSPEDATAFVAPRTPTEELVAEIWASVLGVARVGATDNFFELGGHSLLATQAVSRLREVFPAKVPLRELFERPTVAGLARWIDSAASAGTRRLSEVPLVAHPRSGPAPLSFAQQRLWFLDRLSPGSATYNIQVAVRMEGPLDAEALERALDGVVRRHEALRTTFGESDGSPFQVIGGEGAPRWAQVDLQHLPEAERLAEALRLANEEARRPFDLQVGPLLRATLVRMDARTHVMVLVMHHIVSDGWSMGVLVKEICALYRAHVEGVEAPVGPLPVQYADWAQWQWEWLKEGELESQLAWWREQLRDIPPALTLPTDRPRPAEASSTGKSHPLALARELSDGVKALARREGVTPFMVLLAGWQVLLARHAGQEAVCVGTPIAGRTRVETEGLIGFFVNTLVLMTRVEPGLRFRELLARVRETTLGAYAHQDVPFEKVVEALRPARDLSRHPLFQVLFTLQNAPAAPLQLPSVSVTPLELERRVSKFDLALSLAEEDGGFAGSLEYCADLFDAETVARWAACYHRVLEALVAHPETRVGELELLDAGEREQVLLGWNRTAKALVSRPLCAHEVFEARADAAPGAEAVRSADGRRLSYGELEARANQWAHVLRGQGVGPEVRVALYLNRSVELVVAMLAVLKAGGVYVPIDPGLPARRVEGMLKEADARVVLTGERHQAALGGCGAQLLCLDMDPGPVPTRRVASAVDAENLAYIIFTSGSTGRPKGVMVRHSGLVNTALAVAEAHGVRADDRVLQYASPSFDASVAEVFSTLAAGASVCVAGREALLPGDALADTVRQLGVTVVTLTPSVLRQQPLQGLEGVRTLISAGEACPVDVVRRWKPGRRMLNGYGPTEVTVCATVSRTSVSEERVTIGAPLANARVYVLDGGLRPVPVGVVGELYVGGAGVARGYLGQPGLTAERFVPDPFSAEPGARLYRTGDEVRWVEGGELEYVGRRDGQVKVRGMRLELDEVGAVLAQAPDVKEAVVVYGAEAGGRLVAYVTGAVDVARLREWLRERLPEYMVPAAFGVLEALPLTNSGKVDRRALPAPRMDGAGQPAFVPPTTELERSLAALWQEILQVERVGLSDRFFDLGGNSLSLVQVHSRMRSQLGIDVPLTELFRHSSIGALVAWLGERAASVDTEEDTTAAEERFALRQARTGQRRQSRRGAEGSHQEDVDE</sequence>
<dbReference type="InterPro" id="IPR010071">
    <property type="entry name" value="AA_adenyl_dom"/>
</dbReference>
<dbReference type="RefSeq" id="WP_075011148.1">
    <property type="nucleotide sequence ID" value="NZ_FOAP01000033.1"/>
</dbReference>
<evidence type="ECO:0000256" key="8">
    <source>
        <dbReference type="SAM" id="MobiDB-lite"/>
    </source>
</evidence>
<dbReference type="CDD" id="cd19531">
    <property type="entry name" value="LCL_NRPS-like"/>
    <property type="match status" value="3"/>
</dbReference>
<dbReference type="Pfam" id="PF00501">
    <property type="entry name" value="AMP-binding"/>
    <property type="match status" value="5"/>
</dbReference>
<keyword evidence="6" id="KW-0276">Fatty acid metabolism</keyword>
<dbReference type="InterPro" id="IPR023213">
    <property type="entry name" value="CAT-like_dom_sf"/>
</dbReference>
<dbReference type="InterPro" id="IPR025110">
    <property type="entry name" value="AMP-bd_C"/>
</dbReference>
<dbReference type="GO" id="GO:0005829">
    <property type="term" value="C:cytosol"/>
    <property type="evidence" value="ECO:0007669"/>
    <property type="project" value="TreeGrafter"/>
</dbReference>
<feature type="domain" description="Carrier" evidence="9">
    <location>
        <begin position="611"/>
        <end position="685"/>
    </location>
</feature>
<dbReference type="NCBIfam" id="TIGR01733">
    <property type="entry name" value="AA-adenyl-dom"/>
    <property type="match status" value="4"/>
</dbReference>
<dbReference type="Gene3D" id="2.30.38.10">
    <property type="entry name" value="Luciferase, Domain 3"/>
    <property type="match status" value="3"/>
</dbReference>
<dbReference type="FunFam" id="1.10.1200.10:FF:000016">
    <property type="entry name" value="Non-ribosomal peptide synthase"/>
    <property type="match status" value="2"/>
</dbReference>
<dbReference type="NCBIfam" id="NF004282">
    <property type="entry name" value="PRK05691.1"/>
    <property type="match status" value="5"/>
</dbReference>
<dbReference type="SUPFAM" id="SSF52777">
    <property type="entry name" value="CoA-dependent acyltransferases"/>
    <property type="match status" value="10"/>
</dbReference>
<comment type="cofactor">
    <cofactor evidence="1">
        <name>pantetheine 4'-phosphate</name>
        <dbReference type="ChEBI" id="CHEBI:47942"/>
    </cofactor>
</comment>
<dbReference type="InterPro" id="IPR010060">
    <property type="entry name" value="NRPS_synth"/>
</dbReference>
<dbReference type="FunFam" id="3.40.50.12780:FF:000013">
    <property type="entry name" value="Long-chain-fatty-acid--AMP ligase FadD32"/>
    <property type="match status" value="1"/>
</dbReference>
<dbReference type="PANTHER" id="PTHR45527:SF14">
    <property type="entry name" value="PLIPASTATIN SYNTHASE SUBUNIT B"/>
    <property type="match status" value="1"/>
</dbReference>
<feature type="domain" description="Carrier" evidence="9">
    <location>
        <begin position="1675"/>
        <end position="1750"/>
    </location>
</feature>
<feature type="domain" description="Carrier" evidence="9">
    <location>
        <begin position="2731"/>
        <end position="2805"/>
    </location>
</feature>
<dbReference type="Proteomes" id="UP000182719">
    <property type="component" value="Unassembled WGS sequence"/>
</dbReference>
<keyword evidence="5" id="KW-0677">Repeat</keyword>
<evidence type="ECO:0000256" key="2">
    <source>
        <dbReference type="ARBA" id="ARBA00006432"/>
    </source>
</evidence>
<dbReference type="CDD" id="cd05931">
    <property type="entry name" value="FAAL"/>
    <property type="match status" value="1"/>
</dbReference>
<dbReference type="FunFam" id="2.30.38.10:FF:000001">
    <property type="entry name" value="Non-ribosomal peptide synthetase PvdI"/>
    <property type="match status" value="4"/>
</dbReference>
<dbReference type="FunFam" id="3.30.559.10:FF:000012">
    <property type="entry name" value="Non-ribosomal peptide synthetase"/>
    <property type="match status" value="3"/>
</dbReference>
<dbReference type="Gene3D" id="3.30.559.30">
    <property type="entry name" value="Nonribosomal peptide synthetase, condensation domain"/>
    <property type="match status" value="5"/>
</dbReference>
<keyword evidence="7" id="KW-0443">Lipid metabolism</keyword>
<dbReference type="InterPro" id="IPR000873">
    <property type="entry name" value="AMP-dep_synth/lig_dom"/>
</dbReference>
<dbReference type="Gene3D" id="3.40.50.980">
    <property type="match status" value="6"/>
</dbReference>
<dbReference type="GO" id="GO:0072330">
    <property type="term" value="P:monocarboxylic acid biosynthetic process"/>
    <property type="evidence" value="ECO:0007669"/>
    <property type="project" value="UniProtKB-ARBA"/>
</dbReference>
<feature type="region of interest" description="Disordered" evidence="8">
    <location>
        <begin position="5397"/>
        <end position="5423"/>
    </location>
</feature>
<dbReference type="GO" id="GO:0071766">
    <property type="term" value="P:Actinobacterium-type cell wall biogenesis"/>
    <property type="evidence" value="ECO:0007669"/>
    <property type="project" value="UniProtKB-ARBA"/>
</dbReference>
<dbReference type="InterPro" id="IPR020806">
    <property type="entry name" value="PKS_PP-bd"/>
</dbReference>
<dbReference type="InterPro" id="IPR042099">
    <property type="entry name" value="ANL_N_sf"/>
</dbReference>
<feature type="domain" description="Carrier" evidence="9">
    <location>
        <begin position="5305"/>
        <end position="5380"/>
    </location>
</feature>
<dbReference type="PROSITE" id="PS50075">
    <property type="entry name" value="CARRIER"/>
    <property type="match status" value="5"/>
</dbReference>
<feature type="domain" description="Carrier" evidence="9">
    <location>
        <begin position="4257"/>
        <end position="4332"/>
    </location>
</feature>
<keyword evidence="4" id="KW-0597">Phosphoprotein</keyword>
<dbReference type="FunFam" id="3.30.300.30:FF:000010">
    <property type="entry name" value="Enterobactin synthetase component F"/>
    <property type="match status" value="3"/>
</dbReference>
<dbReference type="InterPro" id="IPR040097">
    <property type="entry name" value="FAAL/FAAC"/>
</dbReference>
<reference evidence="11" key="1">
    <citation type="submission" date="2016-10" db="EMBL/GenBank/DDBJ databases">
        <authorList>
            <person name="Varghese N."/>
            <person name="Submissions S."/>
        </authorList>
    </citation>
    <scope>NUCLEOTIDE SEQUENCE [LARGE SCALE GENOMIC DNA]</scope>
    <source>
        <strain evidence="11">DSM 17044</strain>
    </source>
</reference>
<dbReference type="Pfam" id="PF23024">
    <property type="entry name" value="AMP-dom_DIP2-like"/>
    <property type="match status" value="1"/>
</dbReference>